<keyword evidence="2" id="KW-1185">Reference proteome</keyword>
<feature type="non-terminal residue" evidence="1">
    <location>
        <position position="147"/>
    </location>
</feature>
<evidence type="ECO:0000313" key="1">
    <source>
        <dbReference type="EMBL" id="KAJ7200128.1"/>
    </source>
</evidence>
<dbReference type="AlphaFoldDB" id="A0AAD6V0Z9"/>
<dbReference type="Proteomes" id="UP001219525">
    <property type="component" value="Unassembled WGS sequence"/>
</dbReference>
<name>A0AAD6V0Z9_9AGAR</name>
<feature type="non-terminal residue" evidence="1">
    <location>
        <position position="1"/>
    </location>
</feature>
<comment type="caution">
    <text evidence="1">The sequence shown here is derived from an EMBL/GenBank/DDBJ whole genome shotgun (WGS) entry which is preliminary data.</text>
</comment>
<evidence type="ECO:0000313" key="2">
    <source>
        <dbReference type="Proteomes" id="UP001219525"/>
    </source>
</evidence>
<proteinExistence type="predicted"/>
<organism evidence="1 2">
    <name type="scientific">Mycena pura</name>
    <dbReference type="NCBI Taxonomy" id="153505"/>
    <lineage>
        <taxon>Eukaryota</taxon>
        <taxon>Fungi</taxon>
        <taxon>Dikarya</taxon>
        <taxon>Basidiomycota</taxon>
        <taxon>Agaricomycotina</taxon>
        <taxon>Agaricomycetes</taxon>
        <taxon>Agaricomycetidae</taxon>
        <taxon>Agaricales</taxon>
        <taxon>Marasmiineae</taxon>
        <taxon>Mycenaceae</taxon>
        <taxon>Mycena</taxon>
    </lineage>
</organism>
<sequence length="147" mass="16888">LYHLLEFLVGTMYLQRVGWIFLKDSDWEFSVDGQQLELGNEDSHLRKLTFWGDRQLVPKWESPHHQHRNEDSVETFTGRLVDLSTGVCVDAVVTERPDFVLPLAIHGTGVSCLLLKRSKNAAKRPVYWAKKVGMANFPTYMLAQTDK</sequence>
<dbReference type="EMBL" id="JARJCW010000064">
    <property type="protein sequence ID" value="KAJ7200128.1"/>
    <property type="molecule type" value="Genomic_DNA"/>
</dbReference>
<protein>
    <submittedName>
        <fullName evidence="1">Uncharacterized protein</fullName>
    </submittedName>
</protein>
<reference evidence="1" key="1">
    <citation type="submission" date="2023-03" db="EMBL/GenBank/DDBJ databases">
        <title>Massive genome expansion in bonnet fungi (Mycena s.s.) driven by repeated elements and novel gene families across ecological guilds.</title>
        <authorList>
            <consortium name="Lawrence Berkeley National Laboratory"/>
            <person name="Harder C.B."/>
            <person name="Miyauchi S."/>
            <person name="Viragh M."/>
            <person name="Kuo A."/>
            <person name="Thoen E."/>
            <person name="Andreopoulos B."/>
            <person name="Lu D."/>
            <person name="Skrede I."/>
            <person name="Drula E."/>
            <person name="Henrissat B."/>
            <person name="Morin E."/>
            <person name="Kohler A."/>
            <person name="Barry K."/>
            <person name="LaButti K."/>
            <person name="Morin E."/>
            <person name="Salamov A."/>
            <person name="Lipzen A."/>
            <person name="Mereny Z."/>
            <person name="Hegedus B."/>
            <person name="Baldrian P."/>
            <person name="Stursova M."/>
            <person name="Weitz H."/>
            <person name="Taylor A."/>
            <person name="Grigoriev I.V."/>
            <person name="Nagy L.G."/>
            <person name="Martin F."/>
            <person name="Kauserud H."/>
        </authorList>
    </citation>
    <scope>NUCLEOTIDE SEQUENCE</scope>
    <source>
        <strain evidence="1">9144</strain>
    </source>
</reference>
<gene>
    <name evidence="1" type="ORF">GGX14DRAFT_315945</name>
</gene>
<accession>A0AAD6V0Z9</accession>